<accession>A0ABQ6NJI8</accession>
<dbReference type="InterPro" id="IPR037110">
    <property type="entry name" value="Betagal_dom2_sf"/>
</dbReference>
<dbReference type="EMBL" id="BTCL01000006">
    <property type="protein sequence ID" value="GMK45268.1"/>
    <property type="molecule type" value="Genomic_DNA"/>
</dbReference>
<evidence type="ECO:0000256" key="3">
    <source>
        <dbReference type="ARBA" id="ARBA00023295"/>
    </source>
</evidence>
<sequence length="776" mass="86132">MTDITKLNLTDSAQVEIRPGKMGGKGGSNPKGGSFGFTNYYMTRNGRPFIPVVGEFHFSRFSSLQWEEELLKMKAGGVHIVATYVFWNFHEEEEGVFDWSGSRNLRHFIDLCAKLEYPLIMRIGPFCHGEVRNGGIPDWVLAKPIEIRSNDPEYLKLARKLYREIAVQMKGSLYQEGGPVIAVQLENEFMHCGAPNEAWGYKTGKFLSSGTGGNEHLAELRQIAEAAGIKPMFFTATAWGGAAVPEEGFLPMLAGYAYTSWIPNQPPSREFMFRDLRVVPAEPVNFDTNEYPVAYCEMAGGMQVSYNARPSVPAASIEAMTLVKLASGSNLVGYYMYHGGSNPVGKKGYMNEQFLPKITYDYQSPLGEFGRVGESYDRIRSLSLFLESFGSILAPMTTVLPEGQSDLEVTDASTLRWCVRQKDGSGFAFLNNFQDQVDLPQRPFRIELETARGPVSFPQEGEALLPGNTGVVLPFNLDLFGISLVSSTAQLLTEVQASDGERIIFFYAHDGLVPEYVVAKASLSGIDVHDGQVSKAGDSYVIRPAIGRNNGVSFRTTDGKPVRFMTLSRQDALQTYRFDLWDQPTVAISSCPVVAHRNQLVFTSPSSTACKVSLFPAPKTELIANNGMAVKSETKGLFHAYSIEIPAYTPEIEVTKPSEHTALLQFAGNDWPSHVEDLWLEIDYDGDVAQAFLNGKLLTDHIHFGKTWSIGLKDFYNQLEQSTLHLTITPLRKGTVHTFINQAQVERFEGVEIAVFHRIEIIPHYRVALLPLPAAK</sequence>
<name>A0ABQ6NJI8_9BACL</name>
<dbReference type="Pfam" id="PF01301">
    <property type="entry name" value="Glyco_hydro_35"/>
    <property type="match status" value="1"/>
</dbReference>
<dbReference type="InterPro" id="IPR031330">
    <property type="entry name" value="Gly_Hdrlase_35_cat"/>
</dbReference>
<dbReference type="InterPro" id="IPR017853">
    <property type="entry name" value="GH"/>
</dbReference>
<dbReference type="InterPro" id="IPR001944">
    <property type="entry name" value="Glycoside_Hdrlase_35"/>
</dbReference>
<dbReference type="SUPFAM" id="SSF51011">
    <property type="entry name" value="Glycosyl hydrolase domain"/>
    <property type="match status" value="1"/>
</dbReference>
<dbReference type="PRINTS" id="PR00742">
    <property type="entry name" value="GLHYDRLASE35"/>
</dbReference>
<keyword evidence="9" id="KW-1185">Reference proteome</keyword>
<evidence type="ECO:0000256" key="5">
    <source>
        <dbReference type="RuleBase" id="RU003679"/>
    </source>
</evidence>
<protein>
    <recommendedName>
        <fullName evidence="4">Beta-galactosidase</fullName>
        <ecNumber evidence="4">3.2.1.23</ecNumber>
    </recommendedName>
</protein>
<dbReference type="PANTHER" id="PTHR23421">
    <property type="entry name" value="BETA-GALACTOSIDASE RELATED"/>
    <property type="match status" value="1"/>
</dbReference>
<proteinExistence type="inferred from homology"/>
<comment type="similarity">
    <text evidence="1 5">Belongs to the glycosyl hydrolase 35 family.</text>
</comment>
<evidence type="ECO:0000256" key="1">
    <source>
        <dbReference type="ARBA" id="ARBA00009809"/>
    </source>
</evidence>
<feature type="domain" description="Glycoside hydrolase 35 catalytic" evidence="6">
    <location>
        <begin position="42"/>
        <end position="382"/>
    </location>
</feature>
<keyword evidence="3 4" id="KW-0326">Glycosidase</keyword>
<keyword evidence="2 4" id="KW-0378">Hydrolase</keyword>
<dbReference type="EC" id="3.2.1.23" evidence="4"/>
<dbReference type="Gene3D" id="2.102.20.10">
    <property type="entry name" value="Beta-galactosidase, domain 2"/>
    <property type="match status" value="1"/>
</dbReference>
<evidence type="ECO:0000259" key="7">
    <source>
        <dbReference type="Pfam" id="PF10435"/>
    </source>
</evidence>
<comment type="catalytic activity">
    <reaction evidence="4">
        <text>Hydrolysis of terminal non-reducing beta-D-galactose residues in beta-D-galactosides.</text>
        <dbReference type="EC" id="3.2.1.23"/>
    </reaction>
</comment>
<evidence type="ECO:0000259" key="6">
    <source>
        <dbReference type="Pfam" id="PF01301"/>
    </source>
</evidence>
<evidence type="ECO:0000313" key="9">
    <source>
        <dbReference type="Proteomes" id="UP001285921"/>
    </source>
</evidence>
<dbReference type="Pfam" id="PF10435">
    <property type="entry name" value="BetaGal_dom2"/>
    <property type="match status" value="1"/>
</dbReference>
<dbReference type="RefSeq" id="WP_317980035.1">
    <property type="nucleotide sequence ID" value="NZ_BTCL01000006.1"/>
</dbReference>
<gene>
    <name evidence="8" type="ORF">PghCCS26_23960</name>
</gene>
<dbReference type="Gene3D" id="3.20.20.80">
    <property type="entry name" value="Glycosidases"/>
    <property type="match status" value="1"/>
</dbReference>
<dbReference type="Proteomes" id="UP001285921">
    <property type="component" value="Unassembled WGS sequence"/>
</dbReference>
<reference evidence="8 9" key="1">
    <citation type="submission" date="2023-05" db="EMBL/GenBank/DDBJ databases">
        <title>Draft genome of Paenibacillus sp. CCS26.</title>
        <authorList>
            <person name="Akita H."/>
            <person name="Shinto Y."/>
            <person name="Kimura Z."/>
        </authorList>
    </citation>
    <scope>NUCLEOTIDE SEQUENCE [LARGE SCALE GENOMIC DNA]</scope>
    <source>
        <strain evidence="8 9">CCS26</strain>
    </source>
</reference>
<evidence type="ECO:0000313" key="8">
    <source>
        <dbReference type="EMBL" id="GMK45268.1"/>
    </source>
</evidence>
<dbReference type="InterPro" id="IPR019801">
    <property type="entry name" value="Glyco_hydro_35_CS"/>
</dbReference>
<feature type="domain" description="Beta-galactosidase" evidence="7">
    <location>
        <begin position="418"/>
        <end position="542"/>
    </location>
</feature>
<evidence type="ECO:0000256" key="4">
    <source>
        <dbReference type="RuleBase" id="RU000675"/>
    </source>
</evidence>
<dbReference type="InterPro" id="IPR018954">
    <property type="entry name" value="Betagal_dom2"/>
</dbReference>
<evidence type="ECO:0000256" key="2">
    <source>
        <dbReference type="ARBA" id="ARBA00022801"/>
    </source>
</evidence>
<dbReference type="PROSITE" id="PS01182">
    <property type="entry name" value="GLYCOSYL_HYDROL_F35"/>
    <property type="match status" value="1"/>
</dbReference>
<dbReference type="SUPFAM" id="SSF51445">
    <property type="entry name" value="(Trans)glycosidases"/>
    <property type="match status" value="1"/>
</dbReference>
<organism evidence="8 9">
    <name type="scientific">Paenibacillus glycanilyticus</name>
    <dbReference type="NCBI Taxonomy" id="126569"/>
    <lineage>
        <taxon>Bacteria</taxon>
        <taxon>Bacillati</taxon>
        <taxon>Bacillota</taxon>
        <taxon>Bacilli</taxon>
        <taxon>Bacillales</taxon>
        <taxon>Paenibacillaceae</taxon>
        <taxon>Paenibacillus</taxon>
    </lineage>
</organism>
<comment type="caution">
    <text evidence="8">The sequence shown here is derived from an EMBL/GenBank/DDBJ whole genome shotgun (WGS) entry which is preliminary data.</text>
</comment>